<dbReference type="Proteomes" id="UP001519460">
    <property type="component" value="Unassembled WGS sequence"/>
</dbReference>
<evidence type="ECO:0000313" key="2">
    <source>
        <dbReference type="Proteomes" id="UP001519460"/>
    </source>
</evidence>
<accession>A0ABD0LW73</accession>
<gene>
    <name evidence="1" type="ORF">BaRGS_00005467</name>
</gene>
<comment type="caution">
    <text evidence="1">The sequence shown here is derived from an EMBL/GenBank/DDBJ whole genome shotgun (WGS) entry which is preliminary data.</text>
</comment>
<keyword evidence="2" id="KW-1185">Reference proteome</keyword>
<sequence>MTGSGLVDSKPLRRQQPAINRHPSVIAWLPWQSTFQAAIRVQREEKVRADVCACPSCACGLTHTVAPNYHISQARGAVLVTLVK</sequence>
<dbReference type="AlphaFoldDB" id="A0ABD0LW73"/>
<protein>
    <submittedName>
        <fullName evidence="1">Uncharacterized protein</fullName>
    </submittedName>
</protein>
<evidence type="ECO:0000313" key="1">
    <source>
        <dbReference type="EMBL" id="KAK7503202.1"/>
    </source>
</evidence>
<name>A0ABD0LW73_9CAEN</name>
<organism evidence="1 2">
    <name type="scientific">Batillaria attramentaria</name>
    <dbReference type="NCBI Taxonomy" id="370345"/>
    <lineage>
        <taxon>Eukaryota</taxon>
        <taxon>Metazoa</taxon>
        <taxon>Spiralia</taxon>
        <taxon>Lophotrochozoa</taxon>
        <taxon>Mollusca</taxon>
        <taxon>Gastropoda</taxon>
        <taxon>Caenogastropoda</taxon>
        <taxon>Sorbeoconcha</taxon>
        <taxon>Cerithioidea</taxon>
        <taxon>Batillariidae</taxon>
        <taxon>Batillaria</taxon>
    </lineage>
</organism>
<dbReference type="EMBL" id="JACVVK020000021">
    <property type="protein sequence ID" value="KAK7503202.1"/>
    <property type="molecule type" value="Genomic_DNA"/>
</dbReference>
<proteinExistence type="predicted"/>
<reference evidence="1 2" key="1">
    <citation type="journal article" date="2023" name="Sci. Data">
        <title>Genome assembly of the Korean intertidal mud-creeper Batillaria attramentaria.</title>
        <authorList>
            <person name="Patra A.K."/>
            <person name="Ho P.T."/>
            <person name="Jun S."/>
            <person name="Lee S.J."/>
            <person name="Kim Y."/>
            <person name="Won Y.J."/>
        </authorList>
    </citation>
    <scope>NUCLEOTIDE SEQUENCE [LARGE SCALE GENOMIC DNA]</scope>
    <source>
        <strain evidence="1">Wonlab-2016</strain>
    </source>
</reference>